<dbReference type="KEGG" id="ddu:GF1_08560"/>
<dbReference type="SUPFAM" id="SSF52540">
    <property type="entry name" value="P-loop containing nucleoside triphosphate hydrolases"/>
    <property type="match status" value="1"/>
</dbReference>
<dbReference type="InterPro" id="IPR007831">
    <property type="entry name" value="T2SS_GspE_N"/>
</dbReference>
<evidence type="ECO:0000256" key="4">
    <source>
        <dbReference type="SAM" id="MobiDB-lite"/>
    </source>
</evidence>
<dbReference type="PROSITE" id="PS00662">
    <property type="entry name" value="T2SP_E"/>
    <property type="match status" value="1"/>
</dbReference>
<dbReference type="Gene3D" id="3.30.300.160">
    <property type="entry name" value="Type II secretion system, protein E, N-terminal domain"/>
    <property type="match status" value="1"/>
</dbReference>
<gene>
    <name evidence="6" type="primary">pilB1_1</name>
    <name evidence="6" type="ORF">GF1_08560</name>
</gene>
<evidence type="ECO:0000256" key="3">
    <source>
        <dbReference type="ARBA" id="ARBA00022840"/>
    </source>
</evidence>
<feature type="compositionally biased region" description="Basic residues" evidence="4">
    <location>
        <begin position="529"/>
        <end position="539"/>
    </location>
</feature>
<dbReference type="SUPFAM" id="SSF160246">
    <property type="entry name" value="EspE N-terminal domain-like"/>
    <property type="match status" value="1"/>
</dbReference>
<sequence>MPPTQLPLGQLLKEHGLVTEEQIRYALHEQKATGERLGESLTRLGLVTDTELARALARQSGYSYIDLRAFTPEKTTLQKLPVQAARQKKILPLWLENNEIHVAVADPFDQTIAETVYRLTGLAPRLHVGAKNQLEKLIEWFYHLLEHPADEAITAITERLRATPGASVDITQLVDLILTSAVSHRTTDIHFSPSDLSTRVMFRIDGVLRPAHVFPSTIHNRLVTNIKVRSGMDISEQRKPQDGRMSFEFLGDTFDVRVSSIRSNFGENMVLRLLPSRGGSTLSIAELGFEKDQLRTVRQLFAKPYGMVLVTGPTGSGKTTTLYSALREQDAIGKNIMTVEDPIEYEFLMIRQTQVNERAGYTFSSAIRTFLRQDPDVILVGEIRDEETALLATRAALTGHLVLSTLHTNTAIGALARLIDLGVSPYLLSTSLIGIISQRLVRRLCWKCRIEYTPEPEELEALGLPPTAGISRREAVPNARTPVTWVGWWWARFLVCPGNCSSSSPRKLRLAPSRNRPEKKAFMTSGKQRSGKSSRARRA</sequence>
<keyword evidence="7" id="KW-1185">Reference proteome</keyword>
<dbReference type="GO" id="GO:0005524">
    <property type="term" value="F:ATP binding"/>
    <property type="evidence" value="ECO:0007669"/>
    <property type="project" value="UniProtKB-KW"/>
</dbReference>
<dbReference type="Gene3D" id="3.30.450.90">
    <property type="match status" value="1"/>
</dbReference>
<keyword evidence="2" id="KW-0547">Nucleotide-binding</keyword>
<dbReference type="InterPro" id="IPR027417">
    <property type="entry name" value="P-loop_NTPase"/>
</dbReference>
<evidence type="ECO:0000256" key="2">
    <source>
        <dbReference type="ARBA" id="ARBA00022741"/>
    </source>
</evidence>
<dbReference type="GO" id="GO:0005886">
    <property type="term" value="C:plasma membrane"/>
    <property type="evidence" value="ECO:0007669"/>
    <property type="project" value="TreeGrafter"/>
</dbReference>
<proteinExistence type="inferred from homology"/>
<dbReference type="Gene3D" id="3.40.50.300">
    <property type="entry name" value="P-loop containing nucleotide triphosphate hydrolases"/>
    <property type="match status" value="1"/>
</dbReference>
<dbReference type="GO" id="GO:0016887">
    <property type="term" value="F:ATP hydrolysis activity"/>
    <property type="evidence" value="ECO:0007669"/>
    <property type="project" value="TreeGrafter"/>
</dbReference>
<dbReference type="InterPro" id="IPR037257">
    <property type="entry name" value="T2SS_E_N_sf"/>
</dbReference>
<dbReference type="Proteomes" id="UP001063350">
    <property type="component" value="Chromosome"/>
</dbReference>
<feature type="domain" description="Bacterial type II secretion system protein E" evidence="5">
    <location>
        <begin position="371"/>
        <end position="385"/>
    </location>
</feature>
<reference evidence="6" key="1">
    <citation type="submission" date="2020-12" db="EMBL/GenBank/DDBJ databases">
        <title>Desulfobium dissulfuricans gen. nov., sp. nov., a novel mesophilic, sulfate-reducing bacterium isolated from a deep-sea hydrothermal vent.</title>
        <authorList>
            <person name="Hashimoto Y."/>
            <person name="Tame A."/>
            <person name="Sawayama S."/>
            <person name="Miyazaki J."/>
            <person name="Takai K."/>
            <person name="Nakagawa S."/>
        </authorList>
    </citation>
    <scope>NUCLEOTIDE SEQUENCE</scope>
    <source>
        <strain evidence="6">GF1</strain>
    </source>
</reference>
<dbReference type="CDD" id="cd01129">
    <property type="entry name" value="PulE-GspE-like"/>
    <property type="match status" value="1"/>
</dbReference>
<evidence type="ECO:0000313" key="6">
    <source>
        <dbReference type="EMBL" id="BCO08480.1"/>
    </source>
</evidence>
<dbReference type="PANTHER" id="PTHR30258:SF2">
    <property type="entry name" value="COMG OPERON PROTEIN 1"/>
    <property type="match status" value="1"/>
</dbReference>
<evidence type="ECO:0000259" key="5">
    <source>
        <dbReference type="PROSITE" id="PS00662"/>
    </source>
</evidence>
<accession>A0A915U9K9</accession>
<organism evidence="6 7">
    <name type="scientific">Desulfolithobacter dissulfuricans</name>
    <dbReference type="NCBI Taxonomy" id="2795293"/>
    <lineage>
        <taxon>Bacteria</taxon>
        <taxon>Pseudomonadati</taxon>
        <taxon>Thermodesulfobacteriota</taxon>
        <taxon>Desulfobulbia</taxon>
        <taxon>Desulfobulbales</taxon>
        <taxon>Desulfobulbaceae</taxon>
        <taxon>Desulfolithobacter</taxon>
    </lineage>
</organism>
<name>A0A915U9K9_9BACT</name>
<protein>
    <submittedName>
        <fullName evidence="6">Type IV-A pilus assembly ATPase PilB</fullName>
    </submittedName>
</protein>
<evidence type="ECO:0000256" key="1">
    <source>
        <dbReference type="ARBA" id="ARBA00006611"/>
    </source>
</evidence>
<dbReference type="Pfam" id="PF05157">
    <property type="entry name" value="MshEN"/>
    <property type="match status" value="1"/>
</dbReference>
<feature type="region of interest" description="Disordered" evidence="4">
    <location>
        <begin position="502"/>
        <end position="539"/>
    </location>
</feature>
<dbReference type="Pfam" id="PF00437">
    <property type="entry name" value="T2SSE"/>
    <property type="match status" value="1"/>
</dbReference>
<dbReference type="Gene3D" id="1.10.40.70">
    <property type="match status" value="1"/>
</dbReference>
<keyword evidence="3" id="KW-0067">ATP-binding</keyword>
<dbReference type="EMBL" id="AP024233">
    <property type="protein sequence ID" value="BCO08480.1"/>
    <property type="molecule type" value="Genomic_DNA"/>
</dbReference>
<comment type="similarity">
    <text evidence="1">Belongs to the GSP E family.</text>
</comment>
<evidence type="ECO:0000313" key="7">
    <source>
        <dbReference type="Proteomes" id="UP001063350"/>
    </source>
</evidence>
<dbReference type="PANTHER" id="PTHR30258">
    <property type="entry name" value="TYPE II SECRETION SYSTEM PROTEIN GSPE-RELATED"/>
    <property type="match status" value="1"/>
</dbReference>
<dbReference type="AlphaFoldDB" id="A0A915U9K9"/>
<dbReference type="InterPro" id="IPR001482">
    <property type="entry name" value="T2SS/T4SS_dom"/>
</dbReference>